<name>A0A5D4GYG3_9HYPH</name>
<accession>A0A5D4GYG3</accession>
<dbReference type="AlphaFoldDB" id="A0A5D4GYG3"/>
<sequence>MPEEQSPAALKEIFDRARLRAFADQTKAVWPRFDAERFFALATQGLDDLGIMQRMRLAADAFDATLPDDYEQALDILAALAPSIRHGFASITLCEFVVLRGMDDFDRSMRALHLFTRYGSGEFAIRDFLKRDPARTLAVMRKWADDDNEHVRRLASEGSRPRLPWSFQFREAVADPSLTWPILDALRGDPSLYVRKSVANHLNDISKDHPAWLVERLAPWPRDDTHTAWIVKHALRTLIKKGDPAALALVGATGKAQAHIDGFSVSPAQLRLGDRLTVSARVVSTGSERQQIVADYAVHYVKKNGAASRKVFKLKSFALEPGAVQPLSVSQLVRDFSTRTHNAGFHKVELMLNGESMAEGGFDLST</sequence>
<protein>
    <submittedName>
        <fullName evidence="1">DNA alkylation repair protein</fullName>
    </submittedName>
</protein>
<dbReference type="Pfam" id="PF08713">
    <property type="entry name" value="DNA_alkylation"/>
    <property type="match status" value="1"/>
</dbReference>
<dbReference type="InterPro" id="IPR016024">
    <property type="entry name" value="ARM-type_fold"/>
</dbReference>
<dbReference type="InterPro" id="IPR014825">
    <property type="entry name" value="DNA_alkylation"/>
</dbReference>
<dbReference type="OrthoDB" id="9797162at2"/>
<dbReference type="RefSeq" id="WP_148914282.1">
    <property type="nucleotide sequence ID" value="NZ_VSZS01000060.1"/>
</dbReference>
<dbReference type="SUPFAM" id="SSF48371">
    <property type="entry name" value="ARM repeat"/>
    <property type="match status" value="1"/>
</dbReference>
<comment type="caution">
    <text evidence="1">The sequence shown here is derived from an EMBL/GenBank/DDBJ whole genome shotgun (WGS) entry which is preliminary data.</text>
</comment>
<gene>
    <name evidence="1" type="ORF">FY036_08450</name>
</gene>
<evidence type="ECO:0000313" key="1">
    <source>
        <dbReference type="EMBL" id="TYR33082.1"/>
    </source>
</evidence>
<dbReference type="EMBL" id="VSZS01000060">
    <property type="protein sequence ID" value="TYR33082.1"/>
    <property type="molecule type" value="Genomic_DNA"/>
</dbReference>
<reference evidence="1 2" key="2">
    <citation type="submission" date="2019-09" db="EMBL/GenBank/DDBJ databases">
        <title>Mesorhizobium sp. MaA-C15 isolated from Microcystis aeruginosa.</title>
        <authorList>
            <person name="Jeong S.E."/>
            <person name="Jin H.M."/>
            <person name="Jeon C.O."/>
        </authorList>
    </citation>
    <scope>NUCLEOTIDE SEQUENCE [LARGE SCALE GENOMIC DNA]</scope>
    <source>
        <strain evidence="1 2">MaA-C15</strain>
    </source>
</reference>
<keyword evidence="2" id="KW-1185">Reference proteome</keyword>
<proteinExistence type="predicted"/>
<reference evidence="1 2" key="1">
    <citation type="submission" date="2019-08" db="EMBL/GenBank/DDBJ databases">
        <authorList>
            <person name="Seo Y.L."/>
        </authorList>
    </citation>
    <scope>NUCLEOTIDE SEQUENCE [LARGE SCALE GENOMIC DNA]</scope>
    <source>
        <strain evidence="1 2">MaA-C15</strain>
    </source>
</reference>
<dbReference type="Gene3D" id="1.25.40.290">
    <property type="entry name" value="ARM repeat domains"/>
    <property type="match status" value="1"/>
</dbReference>
<organism evidence="1 2">
    <name type="scientific">Neoaquamicrobium microcysteis</name>
    <dbReference type="NCBI Taxonomy" id="2682781"/>
    <lineage>
        <taxon>Bacteria</taxon>
        <taxon>Pseudomonadati</taxon>
        <taxon>Pseudomonadota</taxon>
        <taxon>Alphaproteobacteria</taxon>
        <taxon>Hyphomicrobiales</taxon>
        <taxon>Phyllobacteriaceae</taxon>
        <taxon>Neoaquamicrobium</taxon>
    </lineage>
</organism>
<dbReference type="Proteomes" id="UP000323258">
    <property type="component" value="Unassembled WGS sequence"/>
</dbReference>
<evidence type="ECO:0000313" key="2">
    <source>
        <dbReference type="Proteomes" id="UP000323258"/>
    </source>
</evidence>